<dbReference type="EMBL" id="BAAAXZ010000130">
    <property type="protein sequence ID" value="GAA2935794.1"/>
    <property type="molecule type" value="Genomic_DNA"/>
</dbReference>
<reference evidence="3" key="1">
    <citation type="journal article" date="2019" name="Int. J. Syst. Evol. Microbiol.">
        <title>The Global Catalogue of Microorganisms (GCM) 10K type strain sequencing project: providing services to taxonomists for standard genome sequencing and annotation.</title>
        <authorList>
            <consortium name="The Broad Institute Genomics Platform"/>
            <consortium name="The Broad Institute Genome Sequencing Center for Infectious Disease"/>
            <person name="Wu L."/>
            <person name="Ma J."/>
        </authorList>
    </citation>
    <scope>NUCLEOTIDE SEQUENCE [LARGE SCALE GENOMIC DNA]</scope>
    <source>
        <strain evidence="3">JCM 4087</strain>
    </source>
</reference>
<evidence type="ECO:0000313" key="2">
    <source>
        <dbReference type="EMBL" id="GAA2935794.1"/>
    </source>
</evidence>
<proteinExistence type="predicted"/>
<comment type="caution">
    <text evidence="2">The sequence shown here is derived from an EMBL/GenBank/DDBJ whole genome shotgun (WGS) entry which is preliminary data.</text>
</comment>
<organism evidence="2 3">
    <name type="scientific">Streptomyces thioluteus</name>
    <dbReference type="NCBI Taxonomy" id="66431"/>
    <lineage>
        <taxon>Bacteria</taxon>
        <taxon>Bacillati</taxon>
        <taxon>Actinomycetota</taxon>
        <taxon>Actinomycetes</taxon>
        <taxon>Kitasatosporales</taxon>
        <taxon>Streptomycetaceae</taxon>
        <taxon>Streptomyces</taxon>
    </lineage>
</organism>
<protein>
    <recommendedName>
        <fullName evidence="1">2Fe-2S ferredoxin-type domain-containing protein</fullName>
    </recommendedName>
</protein>
<dbReference type="InterPro" id="IPR001041">
    <property type="entry name" value="2Fe-2S_ferredoxin-type"/>
</dbReference>
<sequence>MITVTIAGRTIEVATGTTMQHICDEHDTPVRFGCRAARCGACMIKVIAGADNLSPAGPDERAVLDVLAWSPDCRLACQATVFGTVTIDVAD</sequence>
<name>A0ABP6JKU2_STRTU</name>
<dbReference type="InterPro" id="IPR012675">
    <property type="entry name" value="Beta-grasp_dom_sf"/>
</dbReference>
<evidence type="ECO:0000259" key="1">
    <source>
        <dbReference type="PROSITE" id="PS51085"/>
    </source>
</evidence>
<dbReference type="CDD" id="cd00207">
    <property type="entry name" value="fer2"/>
    <property type="match status" value="1"/>
</dbReference>
<dbReference type="RefSeq" id="WP_344964366.1">
    <property type="nucleotide sequence ID" value="NZ_BAAAXZ010000130.1"/>
</dbReference>
<gene>
    <name evidence="2" type="ORF">GCM10020221_34470</name>
</gene>
<dbReference type="PROSITE" id="PS00197">
    <property type="entry name" value="2FE2S_FER_1"/>
    <property type="match status" value="1"/>
</dbReference>
<dbReference type="SUPFAM" id="SSF54292">
    <property type="entry name" value="2Fe-2S ferredoxin-like"/>
    <property type="match status" value="1"/>
</dbReference>
<dbReference type="PROSITE" id="PS51085">
    <property type="entry name" value="2FE2S_FER_2"/>
    <property type="match status" value="1"/>
</dbReference>
<dbReference type="InterPro" id="IPR036010">
    <property type="entry name" value="2Fe-2S_ferredoxin-like_sf"/>
</dbReference>
<dbReference type="Pfam" id="PF00111">
    <property type="entry name" value="Fer2"/>
    <property type="match status" value="1"/>
</dbReference>
<dbReference type="Gene3D" id="3.10.20.30">
    <property type="match status" value="1"/>
</dbReference>
<dbReference type="Proteomes" id="UP001501102">
    <property type="component" value="Unassembled WGS sequence"/>
</dbReference>
<evidence type="ECO:0000313" key="3">
    <source>
        <dbReference type="Proteomes" id="UP001501102"/>
    </source>
</evidence>
<dbReference type="InterPro" id="IPR006058">
    <property type="entry name" value="2Fe2S_fd_BS"/>
</dbReference>
<accession>A0ABP6JKU2</accession>
<keyword evidence="3" id="KW-1185">Reference proteome</keyword>
<feature type="domain" description="2Fe-2S ferredoxin-type" evidence="1">
    <location>
        <begin position="1"/>
        <end position="91"/>
    </location>
</feature>